<dbReference type="EMBL" id="BAVZ01000012">
    <property type="protein sequence ID" value="GAF09528.1"/>
    <property type="molecule type" value="Genomic_DNA"/>
</dbReference>
<accession>W7YPG1</accession>
<dbReference type="SUPFAM" id="SSF111331">
    <property type="entry name" value="NAD kinase/diacylglycerol kinase-like"/>
    <property type="match status" value="1"/>
</dbReference>
<keyword evidence="6" id="KW-0418">Kinase</keyword>
<dbReference type="RefSeq" id="WP_052020432.1">
    <property type="nucleotide sequence ID" value="NZ_BAVZ01000012.1"/>
</dbReference>
<keyword evidence="4" id="KW-0808">Transferase</keyword>
<dbReference type="AlphaFoldDB" id="W7YPG1"/>
<dbReference type="InterPro" id="IPR050187">
    <property type="entry name" value="Lipid_Phosphate_FormReg"/>
</dbReference>
<dbReference type="InterPro" id="IPR045540">
    <property type="entry name" value="YegS/DAGK_C"/>
</dbReference>
<sequence length="306" mass="33128">MYLFVINKKSGNGHGMRTWSKVKSILDSRQIAYHHLLTECPEEAEQRTAEMLHLTEDWKAVGVIGGDGTIHSVLPVLRGSGIPLAVIPAGSGNDTARGFNIPRDTASALEIMLTGRTRSADLISTSGVLTLTAVAIGFDAQVAENVNLSMYKKICNFFRAGRLAYIIGILHTLLTFKPCKLTVHCDGGQTSYPSAWMAAISNVTSYGGGLDICPQADPGDGHLDICIVHGCTRLQLLRLFPTVLLGKHVTLPFVTMLRGKNLIVLFNEERLALGDGENMSTLPFDIHVDPGACKYAWASLKDLIPT</sequence>
<dbReference type="InterPro" id="IPR017438">
    <property type="entry name" value="ATP-NAD_kinase_N"/>
</dbReference>
<dbReference type="InterPro" id="IPR001206">
    <property type="entry name" value="Diacylglycerol_kinase_cat_dom"/>
</dbReference>
<keyword evidence="13" id="KW-1185">Reference proteome</keyword>
<evidence type="ECO:0000256" key="8">
    <source>
        <dbReference type="ARBA" id="ARBA00023098"/>
    </source>
</evidence>
<keyword evidence="7" id="KW-0067">ATP-binding</keyword>
<evidence type="ECO:0000256" key="2">
    <source>
        <dbReference type="ARBA" id="ARBA00005983"/>
    </source>
</evidence>
<comment type="caution">
    <text evidence="12">The sequence shown here is derived from an EMBL/GenBank/DDBJ whole genome shotgun (WGS) entry which is preliminary data.</text>
</comment>
<evidence type="ECO:0000256" key="9">
    <source>
        <dbReference type="ARBA" id="ARBA00023209"/>
    </source>
</evidence>
<evidence type="ECO:0000256" key="3">
    <source>
        <dbReference type="ARBA" id="ARBA00022516"/>
    </source>
</evidence>
<dbReference type="eggNOG" id="COG1597">
    <property type="taxonomic scope" value="Bacteria"/>
</dbReference>
<dbReference type="NCBIfam" id="TIGR00147">
    <property type="entry name" value="YegS/Rv2252/BmrU family lipid kinase"/>
    <property type="match status" value="1"/>
</dbReference>
<dbReference type="GO" id="GO:0008654">
    <property type="term" value="P:phospholipid biosynthetic process"/>
    <property type="evidence" value="ECO:0007669"/>
    <property type="project" value="UniProtKB-KW"/>
</dbReference>
<evidence type="ECO:0000256" key="5">
    <source>
        <dbReference type="ARBA" id="ARBA00022741"/>
    </source>
</evidence>
<dbReference type="PANTHER" id="PTHR12358">
    <property type="entry name" value="SPHINGOSINE KINASE"/>
    <property type="match status" value="1"/>
</dbReference>
<dbReference type="Gene3D" id="2.60.200.40">
    <property type="match status" value="1"/>
</dbReference>
<dbReference type="OrthoDB" id="9786026at2"/>
<dbReference type="STRING" id="1236976.JCM16418_3671"/>
<keyword evidence="9" id="KW-0594">Phospholipid biosynthesis</keyword>
<name>W7YPG1_9BACL</name>
<evidence type="ECO:0000313" key="13">
    <source>
        <dbReference type="Proteomes" id="UP000019364"/>
    </source>
</evidence>
<evidence type="ECO:0000256" key="6">
    <source>
        <dbReference type="ARBA" id="ARBA00022777"/>
    </source>
</evidence>
<dbReference type="InterPro" id="IPR016064">
    <property type="entry name" value="NAD/diacylglycerol_kinase_sf"/>
</dbReference>
<keyword evidence="3" id="KW-0444">Lipid biosynthesis</keyword>
<dbReference type="PROSITE" id="PS50146">
    <property type="entry name" value="DAGK"/>
    <property type="match status" value="1"/>
</dbReference>
<dbReference type="Pfam" id="PF00781">
    <property type="entry name" value="DAGK_cat"/>
    <property type="match status" value="1"/>
</dbReference>
<dbReference type="GO" id="GO:0016301">
    <property type="term" value="F:kinase activity"/>
    <property type="evidence" value="ECO:0007669"/>
    <property type="project" value="UniProtKB-KW"/>
</dbReference>
<keyword evidence="10" id="KW-1208">Phospholipid metabolism</keyword>
<dbReference type="SMART" id="SM00046">
    <property type="entry name" value="DAGKc"/>
    <property type="match status" value="1"/>
</dbReference>
<comment type="similarity">
    <text evidence="2">Belongs to the diacylglycerol/lipid kinase family.</text>
</comment>
<evidence type="ECO:0000256" key="1">
    <source>
        <dbReference type="ARBA" id="ARBA00001946"/>
    </source>
</evidence>
<proteinExistence type="inferred from homology"/>
<dbReference type="InterPro" id="IPR005218">
    <property type="entry name" value="Diacylglycerol/lipid_kinase"/>
</dbReference>
<evidence type="ECO:0000256" key="10">
    <source>
        <dbReference type="ARBA" id="ARBA00023264"/>
    </source>
</evidence>
<evidence type="ECO:0000259" key="11">
    <source>
        <dbReference type="PROSITE" id="PS50146"/>
    </source>
</evidence>
<reference evidence="12 13" key="1">
    <citation type="journal article" date="2014" name="Genome Announc.">
        <title>Draft Genome Sequence of Paenibacillus pini JCM 16418T, Isolated from the Rhizosphere of Pine Tree.</title>
        <authorList>
            <person name="Yuki M."/>
            <person name="Oshima K."/>
            <person name="Suda W."/>
            <person name="Oshida Y."/>
            <person name="Kitamura K."/>
            <person name="Iida Y."/>
            <person name="Hattori M."/>
            <person name="Ohkuma M."/>
        </authorList>
    </citation>
    <scope>NUCLEOTIDE SEQUENCE [LARGE SCALE GENOMIC DNA]</scope>
    <source>
        <strain evidence="12 13">JCM 16418</strain>
    </source>
</reference>
<dbReference type="Proteomes" id="UP000019364">
    <property type="component" value="Unassembled WGS sequence"/>
</dbReference>
<keyword evidence="8" id="KW-0443">Lipid metabolism</keyword>
<protein>
    <submittedName>
        <fullName evidence="12">Transcription regulator</fullName>
    </submittedName>
</protein>
<feature type="domain" description="DAGKc" evidence="11">
    <location>
        <begin position="1"/>
        <end position="129"/>
    </location>
</feature>
<dbReference type="PANTHER" id="PTHR12358:SF54">
    <property type="entry name" value="SPHINGOSINE KINASE RELATED PROTEIN"/>
    <property type="match status" value="1"/>
</dbReference>
<comment type="cofactor">
    <cofactor evidence="1">
        <name>Mg(2+)</name>
        <dbReference type="ChEBI" id="CHEBI:18420"/>
    </cofactor>
</comment>
<evidence type="ECO:0000313" key="12">
    <source>
        <dbReference type="EMBL" id="GAF09528.1"/>
    </source>
</evidence>
<keyword evidence="5" id="KW-0547">Nucleotide-binding</keyword>
<organism evidence="12 13">
    <name type="scientific">Paenibacillus pini JCM 16418</name>
    <dbReference type="NCBI Taxonomy" id="1236976"/>
    <lineage>
        <taxon>Bacteria</taxon>
        <taxon>Bacillati</taxon>
        <taxon>Bacillota</taxon>
        <taxon>Bacilli</taxon>
        <taxon>Bacillales</taxon>
        <taxon>Paenibacillaceae</taxon>
        <taxon>Paenibacillus</taxon>
    </lineage>
</organism>
<dbReference type="Pfam" id="PF19279">
    <property type="entry name" value="YegS_C"/>
    <property type="match status" value="1"/>
</dbReference>
<evidence type="ECO:0000256" key="7">
    <source>
        <dbReference type="ARBA" id="ARBA00022840"/>
    </source>
</evidence>
<gene>
    <name evidence="12" type="ORF">JCM16418_3671</name>
</gene>
<dbReference type="GO" id="GO:0005524">
    <property type="term" value="F:ATP binding"/>
    <property type="evidence" value="ECO:0007669"/>
    <property type="project" value="UniProtKB-KW"/>
</dbReference>
<dbReference type="Gene3D" id="3.40.50.10330">
    <property type="entry name" value="Probable inorganic polyphosphate/atp-NAD kinase, domain 1"/>
    <property type="match status" value="1"/>
</dbReference>
<evidence type="ECO:0000256" key="4">
    <source>
        <dbReference type="ARBA" id="ARBA00022679"/>
    </source>
</evidence>